<name>A0AAN9QLQ7_CANGL</name>
<keyword evidence="2" id="KW-1185">Reference proteome</keyword>
<dbReference type="AlphaFoldDB" id="A0AAN9QLQ7"/>
<dbReference type="EMBL" id="JAYMYQ010000004">
    <property type="protein sequence ID" value="KAK7339096.1"/>
    <property type="molecule type" value="Genomic_DNA"/>
</dbReference>
<comment type="caution">
    <text evidence="1">The sequence shown here is derived from an EMBL/GenBank/DDBJ whole genome shotgun (WGS) entry which is preliminary data.</text>
</comment>
<gene>
    <name evidence="1" type="ORF">VNO77_19739</name>
</gene>
<dbReference type="Proteomes" id="UP001367508">
    <property type="component" value="Unassembled WGS sequence"/>
</dbReference>
<accession>A0AAN9QLQ7</accession>
<protein>
    <submittedName>
        <fullName evidence="1">Uncharacterized protein</fullName>
    </submittedName>
</protein>
<organism evidence="1 2">
    <name type="scientific">Canavalia gladiata</name>
    <name type="common">Sword bean</name>
    <name type="synonym">Dolichos gladiatus</name>
    <dbReference type="NCBI Taxonomy" id="3824"/>
    <lineage>
        <taxon>Eukaryota</taxon>
        <taxon>Viridiplantae</taxon>
        <taxon>Streptophyta</taxon>
        <taxon>Embryophyta</taxon>
        <taxon>Tracheophyta</taxon>
        <taxon>Spermatophyta</taxon>
        <taxon>Magnoliopsida</taxon>
        <taxon>eudicotyledons</taxon>
        <taxon>Gunneridae</taxon>
        <taxon>Pentapetalae</taxon>
        <taxon>rosids</taxon>
        <taxon>fabids</taxon>
        <taxon>Fabales</taxon>
        <taxon>Fabaceae</taxon>
        <taxon>Papilionoideae</taxon>
        <taxon>50 kb inversion clade</taxon>
        <taxon>NPAAA clade</taxon>
        <taxon>indigoferoid/millettioid clade</taxon>
        <taxon>Phaseoleae</taxon>
        <taxon>Canavalia</taxon>
    </lineage>
</organism>
<sequence>MRSLVHSSYLGSIARGKSWRPCCLSSKSSLSSWQLFERTASTAQELWTAAGLCNRVARESILRGKITSLASGSDVFLVSYSEGLGTIDYNDPYQIKPLVSVVALRARGVPDQFFSVCDIKSGIVNAQALPSWITSVMRPLSLNIREAKVKFGSNPILGKTPVRVKLS</sequence>
<reference evidence="1 2" key="1">
    <citation type="submission" date="2024-01" db="EMBL/GenBank/DDBJ databases">
        <title>The genomes of 5 underutilized Papilionoideae crops provide insights into root nodulation and disease resistanc.</title>
        <authorList>
            <person name="Jiang F."/>
        </authorList>
    </citation>
    <scope>NUCLEOTIDE SEQUENCE [LARGE SCALE GENOMIC DNA]</scope>
    <source>
        <strain evidence="1">LVBAO_FW01</strain>
        <tissue evidence="1">Leaves</tissue>
    </source>
</reference>
<evidence type="ECO:0000313" key="1">
    <source>
        <dbReference type="EMBL" id="KAK7339096.1"/>
    </source>
</evidence>
<proteinExistence type="predicted"/>
<evidence type="ECO:0000313" key="2">
    <source>
        <dbReference type="Proteomes" id="UP001367508"/>
    </source>
</evidence>